<dbReference type="Proteomes" id="UP001190452">
    <property type="component" value="Unassembled WGS sequence"/>
</dbReference>
<dbReference type="RefSeq" id="WP_167309946.1">
    <property type="nucleotide sequence ID" value="NZ_CATVXE010000001.1"/>
</dbReference>
<evidence type="ECO:0000313" key="6">
    <source>
        <dbReference type="Proteomes" id="UP001190452"/>
    </source>
</evidence>
<keyword evidence="1" id="KW-0521">NADP</keyword>
<dbReference type="InterPro" id="IPR020843">
    <property type="entry name" value="ER"/>
</dbReference>
<dbReference type="PANTHER" id="PTHR44154:SF1">
    <property type="entry name" value="QUINONE OXIDOREDUCTASE"/>
    <property type="match status" value="1"/>
</dbReference>
<evidence type="ECO:0000259" key="2">
    <source>
        <dbReference type="SMART" id="SM00829"/>
    </source>
</evidence>
<protein>
    <submittedName>
        <fullName evidence="3">Alcohol dehydrogenase</fullName>
        <ecNumber evidence="3">1.1.1.1</ecNumber>
    </submittedName>
</protein>
<dbReference type="InterPro" id="IPR036291">
    <property type="entry name" value="NAD(P)-bd_dom_sf"/>
</dbReference>
<dbReference type="SMART" id="SM00829">
    <property type="entry name" value="PKS_ER"/>
    <property type="match status" value="1"/>
</dbReference>
<dbReference type="InterPro" id="IPR011032">
    <property type="entry name" value="GroES-like_sf"/>
</dbReference>
<dbReference type="Proteomes" id="UP001190002">
    <property type="component" value="Unassembled WGS sequence"/>
</dbReference>
<dbReference type="InterPro" id="IPR013154">
    <property type="entry name" value="ADH-like_N"/>
</dbReference>
<evidence type="ECO:0000313" key="3">
    <source>
        <dbReference type="EMBL" id="CAJ0678952.1"/>
    </source>
</evidence>
<dbReference type="GO" id="GO:0004022">
    <property type="term" value="F:alcohol dehydrogenase (NAD+) activity"/>
    <property type="evidence" value="ECO:0007669"/>
    <property type="project" value="UniProtKB-EC"/>
</dbReference>
<comment type="caution">
    <text evidence="3">The sequence shown here is derived from an EMBL/GenBank/DDBJ whole genome shotgun (WGS) entry which is preliminary data.</text>
</comment>
<feature type="domain" description="Enoyl reductase (ER)" evidence="2">
    <location>
        <begin position="10"/>
        <end position="337"/>
    </location>
</feature>
<evidence type="ECO:0000313" key="4">
    <source>
        <dbReference type="EMBL" id="CAJ0867630.1"/>
    </source>
</evidence>
<keyword evidence="6" id="KW-1185">Reference proteome</keyword>
<dbReference type="AlphaFoldDB" id="A0AAD2EDP0"/>
<dbReference type="PANTHER" id="PTHR44154">
    <property type="entry name" value="QUINONE OXIDOREDUCTASE"/>
    <property type="match status" value="1"/>
</dbReference>
<dbReference type="Pfam" id="PF00107">
    <property type="entry name" value="ADH_zinc_N"/>
    <property type="match status" value="1"/>
</dbReference>
<dbReference type="SUPFAM" id="SSF50129">
    <property type="entry name" value="GroES-like"/>
    <property type="match status" value="1"/>
</dbReference>
<dbReference type="EMBL" id="CAUDKV010000007">
    <property type="protein sequence ID" value="CAJ0867630.1"/>
    <property type="molecule type" value="Genomic_DNA"/>
</dbReference>
<dbReference type="Gene3D" id="3.90.180.10">
    <property type="entry name" value="Medium-chain alcohol dehydrogenases, catalytic domain"/>
    <property type="match status" value="1"/>
</dbReference>
<proteinExistence type="predicted"/>
<dbReference type="EC" id="1.1.1.1" evidence="3"/>
<gene>
    <name evidence="3" type="primary">adhT</name>
    <name evidence="4" type="ORF">R77569_01993</name>
    <name evidence="3" type="ORF">R77591_00043</name>
</gene>
<dbReference type="EMBL" id="CATVXE010000001">
    <property type="protein sequence ID" value="CAJ0678952.1"/>
    <property type="molecule type" value="Genomic_DNA"/>
</dbReference>
<dbReference type="Pfam" id="PF08240">
    <property type="entry name" value="ADH_N"/>
    <property type="match status" value="1"/>
</dbReference>
<evidence type="ECO:0000256" key="1">
    <source>
        <dbReference type="ARBA" id="ARBA00022857"/>
    </source>
</evidence>
<sequence length="339" mass="35930">MLAVRIDRYGPAESLSLVDVPTPEVGPRDVLIRVYATGLNRLDLLLRDGEVFQVPLPRIPGTDFAGEIVAVGSEISPSRIGERVFAAPILSCGVCEHCKAEEDNLCKYFGTIGSTINGGYAEYVGIPARNAVPLPDQMDWITGASFGLTYATAAAMLRRGQLVADETVLVLGANGGLGYAAVELARSMGARVIAVNREPQSREALLRLGADAVVEPGPDMASSVLELTGGKGVQLVFEHVAAATFEQSIASLGLDGRLVLGGVTTGTRAPLDLKAVFTKRLQVLGCRGSGRKDLESVLHRVNSGEVRPNIQQVLPLERAVEAHQLMESGRILGKIVLTV</sequence>
<accession>A0AAD2EDP0</accession>
<reference evidence="3 6" key="1">
    <citation type="submission" date="2023-07" db="EMBL/GenBank/DDBJ databases">
        <authorList>
            <person name="Peeters C."/>
        </authorList>
    </citation>
    <scope>NUCLEOTIDE SEQUENCE</scope>
    <source>
        <strain evidence="4 6">R-77569</strain>
        <strain evidence="3">R-77591</strain>
    </source>
</reference>
<organism evidence="3 5">
    <name type="scientific">Ralstonia mannitolilytica</name>
    <dbReference type="NCBI Taxonomy" id="105219"/>
    <lineage>
        <taxon>Bacteria</taxon>
        <taxon>Pseudomonadati</taxon>
        <taxon>Pseudomonadota</taxon>
        <taxon>Betaproteobacteria</taxon>
        <taxon>Burkholderiales</taxon>
        <taxon>Burkholderiaceae</taxon>
        <taxon>Ralstonia</taxon>
    </lineage>
</organism>
<keyword evidence="3" id="KW-0560">Oxidoreductase</keyword>
<evidence type="ECO:0000313" key="5">
    <source>
        <dbReference type="Proteomes" id="UP001190002"/>
    </source>
</evidence>
<dbReference type="InterPro" id="IPR051603">
    <property type="entry name" value="Zinc-ADH_QOR/CCCR"/>
</dbReference>
<dbReference type="InterPro" id="IPR013149">
    <property type="entry name" value="ADH-like_C"/>
</dbReference>
<dbReference type="SUPFAM" id="SSF51735">
    <property type="entry name" value="NAD(P)-binding Rossmann-fold domains"/>
    <property type="match status" value="1"/>
</dbReference>
<name>A0AAD2EDP0_9RALS</name>